<keyword evidence="6 8" id="KW-1133">Transmembrane helix</keyword>
<evidence type="ECO:0000256" key="7">
    <source>
        <dbReference type="ARBA" id="ARBA00023136"/>
    </source>
</evidence>
<dbReference type="GO" id="GO:0005886">
    <property type="term" value="C:plasma membrane"/>
    <property type="evidence" value="ECO:0007669"/>
    <property type="project" value="UniProtKB-SubCell"/>
</dbReference>
<evidence type="ECO:0000313" key="9">
    <source>
        <dbReference type="EMBL" id="TQV79619.1"/>
    </source>
</evidence>
<proteinExistence type="inferred from homology"/>
<dbReference type="RefSeq" id="WP_142896800.1">
    <property type="nucleotide sequence ID" value="NZ_ML660055.1"/>
</dbReference>
<dbReference type="PANTHER" id="PTHR34979">
    <property type="entry name" value="INNER MEMBRANE PROTEIN YGAZ"/>
    <property type="match status" value="1"/>
</dbReference>
<comment type="similarity">
    <text evidence="2">Belongs to the AzlC family.</text>
</comment>
<evidence type="ECO:0000256" key="2">
    <source>
        <dbReference type="ARBA" id="ARBA00010735"/>
    </source>
</evidence>
<keyword evidence="3" id="KW-0813">Transport</keyword>
<organism evidence="9 10">
    <name type="scientific">Denitrobaculum tricleocarpae</name>
    <dbReference type="NCBI Taxonomy" id="2591009"/>
    <lineage>
        <taxon>Bacteria</taxon>
        <taxon>Pseudomonadati</taxon>
        <taxon>Pseudomonadota</taxon>
        <taxon>Alphaproteobacteria</taxon>
        <taxon>Rhodospirillales</taxon>
        <taxon>Rhodospirillaceae</taxon>
        <taxon>Denitrobaculum</taxon>
    </lineage>
</organism>
<evidence type="ECO:0000256" key="5">
    <source>
        <dbReference type="ARBA" id="ARBA00022692"/>
    </source>
</evidence>
<dbReference type="Proteomes" id="UP000315252">
    <property type="component" value="Unassembled WGS sequence"/>
</dbReference>
<reference evidence="9 10" key="1">
    <citation type="submission" date="2019-06" db="EMBL/GenBank/DDBJ databases">
        <title>Whole genome sequence for Rhodospirillaceae sp. R148.</title>
        <authorList>
            <person name="Wang G."/>
        </authorList>
    </citation>
    <scope>NUCLEOTIDE SEQUENCE [LARGE SCALE GENOMIC DNA]</scope>
    <source>
        <strain evidence="9 10">R148</strain>
    </source>
</reference>
<feature type="transmembrane region" description="Helical" evidence="8">
    <location>
        <begin position="198"/>
        <end position="216"/>
    </location>
</feature>
<protein>
    <submittedName>
        <fullName evidence="9">AzlC family ABC transporter permease</fullName>
    </submittedName>
</protein>
<feature type="transmembrane region" description="Helical" evidence="8">
    <location>
        <begin position="112"/>
        <end position="130"/>
    </location>
</feature>
<dbReference type="EMBL" id="VHSH01000004">
    <property type="protein sequence ID" value="TQV79619.1"/>
    <property type="molecule type" value="Genomic_DNA"/>
</dbReference>
<feature type="transmembrane region" description="Helical" evidence="8">
    <location>
        <begin position="142"/>
        <end position="166"/>
    </location>
</feature>
<evidence type="ECO:0000256" key="1">
    <source>
        <dbReference type="ARBA" id="ARBA00004651"/>
    </source>
</evidence>
<feature type="transmembrane region" description="Helical" evidence="8">
    <location>
        <begin position="222"/>
        <end position="239"/>
    </location>
</feature>
<evidence type="ECO:0000256" key="6">
    <source>
        <dbReference type="ARBA" id="ARBA00022989"/>
    </source>
</evidence>
<dbReference type="OrthoDB" id="7675159at2"/>
<feature type="transmembrane region" description="Helical" evidence="8">
    <location>
        <begin position="77"/>
        <end position="100"/>
    </location>
</feature>
<keyword evidence="10" id="KW-1185">Reference proteome</keyword>
<name>A0A545TQX2_9PROT</name>
<feature type="transmembrane region" description="Helical" evidence="8">
    <location>
        <begin position="49"/>
        <end position="70"/>
    </location>
</feature>
<keyword evidence="5 8" id="KW-0812">Transmembrane</keyword>
<evidence type="ECO:0000256" key="4">
    <source>
        <dbReference type="ARBA" id="ARBA00022475"/>
    </source>
</evidence>
<comment type="subcellular location">
    <subcellularLocation>
        <location evidence="1">Cell membrane</location>
        <topology evidence="1">Multi-pass membrane protein</topology>
    </subcellularLocation>
</comment>
<keyword evidence="4" id="KW-1003">Cell membrane</keyword>
<feature type="transmembrane region" description="Helical" evidence="8">
    <location>
        <begin position="25"/>
        <end position="43"/>
    </location>
</feature>
<feature type="transmembrane region" description="Helical" evidence="8">
    <location>
        <begin position="172"/>
        <end position="191"/>
    </location>
</feature>
<comment type="caution">
    <text evidence="9">The sequence shown here is derived from an EMBL/GenBank/DDBJ whole genome shotgun (WGS) entry which is preliminary data.</text>
</comment>
<gene>
    <name evidence="9" type="ORF">FKG95_12910</name>
</gene>
<dbReference type="Pfam" id="PF03591">
    <property type="entry name" value="AzlC"/>
    <property type="match status" value="1"/>
</dbReference>
<dbReference type="GO" id="GO:1903785">
    <property type="term" value="P:L-valine transmembrane transport"/>
    <property type="evidence" value="ECO:0007669"/>
    <property type="project" value="TreeGrafter"/>
</dbReference>
<evidence type="ECO:0000256" key="8">
    <source>
        <dbReference type="SAM" id="Phobius"/>
    </source>
</evidence>
<dbReference type="PANTHER" id="PTHR34979:SF1">
    <property type="entry name" value="INNER MEMBRANE PROTEIN YGAZ"/>
    <property type="match status" value="1"/>
</dbReference>
<accession>A0A545TQX2</accession>
<evidence type="ECO:0000313" key="10">
    <source>
        <dbReference type="Proteomes" id="UP000315252"/>
    </source>
</evidence>
<dbReference type="InterPro" id="IPR011606">
    <property type="entry name" value="Brnchd-chn_aa_trnsp_permease"/>
</dbReference>
<dbReference type="AlphaFoldDB" id="A0A545TQX2"/>
<keyword evidence="7 8" id="KW-0472">Membrane</keyword>
<evidence type="ECO:0000256" key="3">
    <source>
        <dbReference type="ARBA" id="ARBA00022448"/>
    </source>
</evidence>
<sequence>MAEDLITRDFGTAPAALRGGARESIGVPMLVLCGSYLGFGALVQESGLAIWHGLFSTLTSWALPGQVALVELYSVGAPLLVIASAVALTNARLLPMAMTLMPTIRGANAPRWVYYAAAHVIAVTGWAAAMRVCPTLPTEQRLAYFAGFSGTLWISTLGATAIGFALANTVPAYVTLGLVFLNPIYFMLVFASDLRQRSRMLALVFGAVIGPPLYLWSPDWSLVVAGLAAGTLAYGISAARKAGS</sequence>